<evidence type="ECO:0000313" key="2">
    <source>
        <dbReference type="Proteomes" id="UP000054279"/>
    </source>
</evidence>
<dbReference type="EMBL" id="KN837179">
    <property type="protein sequence ID" value="KIJ36305.1"/>
    <property type="molecule type" value="Genomic_DNA"/>
</dbReference>
<gene>
    <name evidence="1" type="ORF">M422DRAFT_261256</name>
</gene>
<proteinExistence type="predicted"/>
<dbReference type="HOGENOM" id="CLU_2484758_0_0_1"/>
<reference evidence="1 2" key="1">
    <citation type="submission" date="2014-06" db="EMBL/GenBank/DDBJ databases">
        <title>Evolutionary Origins and Diversification of the Mycorrhizal Mutualists.</title>
        <authorList>
            <consortium name="DOE Joint Genome Institute"/>
            <consortium name="Mycorrhizal Genomics Consortium"/>
            <person name="Kohler A."/>
            <person name="Kuo A."/>
            <person name="Nagy L.G."/>
            <person name="Floudas D."/>
            <person name="Copeland A."/>
            <person name="Barry K.W."/>
            <person name="Cichocki N."/>
            <person name="Veneault-Fourrey C."/>
            <person name="LaButti K."/>
            <person name="Lindquist E.A."/>
            <person name="Lipzen A."/>
            <person name="Lundell T."/>
            <person name="Morin E."/>
            <person name="Murat C."/>
            <person name="Riley R."/>
            <person name="Ohm R."/>
            <person name="Sun H."/>
            <person name="Tunlid A."/>
            <person name="Henrissat B."/>
            <person name="Grigoriev I.V."/>
            <person name="Hibbett D.S."/>
            <person name="Martin F."/>
        </authorList>
    </citation>
    <scope>NUCLEOTIDE SEQUENCE [LARGE SCALE GENOMIC DNA]</scope>
    <source>
        <strain evidence="1 2">SS14</strain>
    </source>
</reference>
<evidence type="ECO:0000313" key="1">
    <source>
        <dbReference type="EMBL" id="KIJ36305.1"/>
    </source>
</evidence>
<accession>A0A0C9VFB5</accession>
<organism evidence="1 2">
    <name type="scientific">Sphaerobolus stellatus (strain SS14)</name>
    <dbReference type="NCBI Taxonomy" id="990650"/>
    <lineage>
        <taxon>Eukaryota</taxon>
        <taxon>Fungi</taxon>
        <taxon>Dikarya</taxon>
        <taxon>Basidiomycota</taxon>
        <taxon>Agaricomycotina</taxon>
        <taxon>Agaricomycetes</taxon>
        <taxon>Phallomycetidae</taxon>
        <taxon>Geastrales</taxon>
        <taxon>Sphaerobolaceae</taxon>
        <taxon>Sphaerobolus</taxon>
    </lineage>
</organism>
<dbReference type="Proteomes" id="UP000054279">
    <property type="component" value="Unassembled WGS sequence"/>
</dbReference>
<dbReference type="AlphaFoldDB" id="A0A0C9VFB5"/>
<protein>
    <submittedName>
        <fullName evidence="1">Unplaced genomic scaffold SPHSTscaffold_104, whole genome shotgun sequence</fullName>
    </submittedName>
</protein>
<sequence>MEPPHTAPSFPILHHPSAFRHIPRRPATILCGFPLNPAGNSLPLLYCWILPEPPGSPQNPQDPGIFFQLPEAHWDPPETQTELKRVW</sequence>
<keyword evidence="2" id="KW-1185">Reference proteome</keyword>
<name>A0A0C9VFB5_SPHS4</name>